<comment type="caution">
    <text evidence="3">The sequence shown here is derived from an EMBL/GenBank/DDBJ whole genome shotgun (WGS) entry which is preliminary data.</text>
</comment>
<name>A0ABS9DX14_9PROT</name>
<feature type="region of interest" description="Disordered" evidence="1">
    <location>
        <begin position="1"/>
        <end position="26"/>
    </location>
</feature>
<accession>A0ABS9DX14</accession>
<evidence type="ECO:0000313" key="4">
    <source>
        <dbReference type="Proteomes" id="UP001521209"/>
    </source>
</evidence>
<feature type="domain" description="Phasin" evidence="2">
    <location>
        <begin position="55"/>
        <end position="149"/>
    </location>
</feature>
<dbReference type="NCBIfam" id="TIGR01841">
    <property type="entry name" value="phasin"/>
    <property type="match status" value="1"/>
</dbReference>
<dbReference type="InterPro" id="IPR018968">
    <property type="entry name" value="Phasin"/>
</dbReference>
<gene>
    <name evidence="3" type="primary">phaP</name>
    <name evidence="3" type="ORF">L2A60_06035</name>
</gene>
<reference evidence="3 4" key="1">
    <citation type="submission" date="2022-01" db="EMBL/GenBank/DDBJ databases">
        <authorList>
            <person name="Won M."/>
            <person name="Kim S.-J."/>
            <person name="Kwon S.-W."/>
        </authorList>
    </citation>
    <scope>NUCLEOTIDE SEQUENCE [LARGE SCALE GENOMIC DNA]</scope>
    <source>
        <strain evidence="3 4">KCTC 23505</strain>
    </source>
</reference>
<dbReference type="Proteomes" id="UP001521209">
    <property type="component" value="Unassembled WGS sequence"/>
</dbReference>
<dbReference type="Pfam" id="PF09361">
    <property type="entry name" value="Phasin_2"/>
    <property type="match status" value="1"/>
</dbReference>
<evidence type="ECO:0000256" key="1">
    <source>
        <dbReference type="SAM" id="MobiDB-lite"/>
    </source>
</evidence>
<keyword evidence="4" id="KW-1185">Reference proteome</keyword>
<proteinExistence type="predicted"/>
<dbReference type="RefSeq" id="WP_235703475.1">
    <property type="nucleotide sequence ID" value="NZ_JAKGBZ010000008.1"/>
</dbReference>
<organism evidence="3 4">
    <name type="scientific">Acidiphilium iwatense</name>
    <dbReference type="NCBI Taxonomy" id="768198"/>
    <lineage>
        <taxon>Bacteria</taxon>
        <taxon>Pseudomonadati</taxon>
        <taxon>Pseudomonadota</taxon>
        <taxon>Alphaproteobacteria</taxon>
        <taxon>Acetobacterales</taxon>
        <taxon>Acidocellaceae</taxon>
        <taxon>Acidiphilium</taxon>
    </lineage>
</organism>
<evidence type="ECO:0000313" key="3">
    <source>
        <dbReference type="EMBL" id="MCF3946241.1"/>
    </source>
</evidence>
<evidence type="ECO:0000259" key="2">
    <source>
        <dbReference type="Pfam" id="PF09361"/>
    </source>
</evidence>
<dbReference type="InterPro" id="IPR010127">
    <property type="entry name" value="Phasin_subfam-1"/>
</dbReference>
<dbReference type="EMBL" id="JAKGBZ010000008">
    <property type="protein sequence ID" value="MCF3946241.1"/>
    <property type="molecule type" value="Genomic_DNA"/>
</dbReference>
<protein>
    <submittedName>
        <fullName evidence="3">TIGR01841 family phasin</fullName>
    </submittedName>
</protein>
<sequence length="165" mass="18422">MAHASKPKPSGAGTDPRKTASAQKTRSMFMPDFDFTKAFGALKMPAMPDMEVVIGAYRRNLEALSEANRVALEGAQAVAKRHMEIMQKTMTDLTEQLRSVSAHDSPQIRATKQAELLKHAYESAVTNMRDLGDLIQRSNHDAVEKLNRRFSEAMDEMKTLIDKKS</sequence>